<proteinExistence type="inferred from homology"/>
<evidence type="ECO:0000259" key="3">
    <source>
        <dbReference type="Pfam" id="PF00881"/>
    </source>
</evidence>
<keyword evidence="2" id="KW-0560">Oxidoreductase</keyword>
<dbReference type="SUPFAM" id="SSF55469">
    <property type="entry name" value="FMN-dependent nitroreductase-like"/>
    <property type="match status" value="1"/>
</dbReference>
<evidence type="ECO:0000313" key="5">
    <source>
        <dbReference type="Proteomes" id="UP000297706"/>
    </source>
</evidence>
<dbReference type="InterPro" id="IPR029479">
    <property type="entry name" value="Nitroreductase"/>
</dbReference>
<comment type="caution">
    <text evidence="4">The sequence shown here is derived from an EMBL/GenBank/DDBJ whole genome shotgun (WGS) entry which is preliminary data.</text>
</comment>
<protein>
    <submittedName>
        <fullName evidence="4">Nitroreductase</fullName>
    </submittedName>
</protein>
<dbReference type="OrthoDB" id="9802510at2"/>
<dbReference type="AlphaFoldDB" id="A0A4Y9VP09"/>
<dbReference type="Proteomes" id="UP000297706">
    <property type="component" value="Unassembled WGS sequence"/>
</dbReference>
<dbReference type="PANTHER" id="PTHR43673">
    <property type="entry name" value="NAD(P)H NITROREDUCTASE YDGI-RELATED"/>
    <property type="match status" value="1"/>
</dbReference>
<accession>A0A4Y9VP09</accession>
<dbReference type="PANTHER" id="PTHR43673:SF10">
    <property type="entry name" value="NADH DEHYDROGENASE_NAD(P)H NITROREDUCTASE XCC3605-RELATED"/>
    <property type="match status" value="1"/>
</dbReference>
<keyword evidence="5" id="KW-1185">Reference proteome</keyword>
<reference evidence="4 5" key="1">
    <citation type="submission" date="2018-02" db="EMBL/GenBank/DDBJ databases">
        <title>A novel lanthanide dependent methylotroph, Methylotenera sp. La3113.</title>
        <authorList>
            <person name="Lv H."/>
            <person name="Tani A."/>
        </authorList>
    </citation>
    <scope>NUCLEOTIDE SEQUENCE [LARGE SCALE GENOMIC DNA]</scope>
    <source>
        <strain evidence="4 5">La3113</strain>
    </source>
</reference>
<feature type="domain" description="Nitroreductase" evidence="3">
    <location>
        <begin position="16"/>
        <end position="161"/>
    </location>
</feature>
<evidence type="ECO:0000256" key="1">
    <source>
        <dbReference type="ARBA" id="ARBA00007118"/>
    </source>
</evidence>
<dbReference type="InterPro" id="IPR000415">
    <property type="entry name" value="Nitroreductase-like"/>
</dbReference>
<dbReference type="Pfam" id="PF00881">
    <property type="entry name" value="Nitroreductase"/>
    <property type="match status" value="1"/>
</dbReference>
<dbReference type="EMBL" id="PQVH01000015">
    <property type="protein sequence ID" value="TFW69765.1"/>
    <property type="molecule type" value="Genomic_DNA"/>
</dbReference>
<dbReference type="CDD" id="cd02138">
    <property type="entry name" value="TdsD-like"/>
    <property type="match status" value="1"/>
</dbReference>
<gene>
    <name evidence="4" type="ORF">C3Y98_12285</name>
</gene>
<evidence type="ECO:0000256" key="2">
    <source>
        <dbReference type="ARBA" id="ARBA00023002"/>
    </source>
</evidence>
<dbReference type="Gene3D" id="3.40.109.10">
    <property type="entry name" value="NADH Oxidase"/>
    <property type="match status" value="1"/>
</dbReference>
<dbReference type="GO" id="GO:0016491">
    <property type="term" value="F:oxidoreductase activity"/>
    <property type="evidence" value="ECO:0007669"/>
    <property type="project" value="UniProtKB-KW"/>
</dbReference>
<name>A0A4Y9VP09_9PROT</name>
<comment type="similarity">
    <text evidence="1">Belongs to the nitroreductase family.</text>
</comment>
<organism evidence="4 5">
    <name type="scientific">Methylotenera oryzisoli</name>
    <dbReference type="NCBI Taxonomy" id="2080758"/>
    <lineage>
        <taxon>Bacteria</taxon>
        <taxon>Pseudomonadati</taxon>
        <taxon>Pseudomonadota</taxon>
        <taxon>Betaproteobacteria</taxon>
        <taxon>Nitrosomonadales</taxon>
        <taxon>Methylophilaceae</taxon>
        <taxon>Methylotenera</taxon>
    </lineage>
</organism>
<dbReference type="RefSeq" id="WP_135278904.1">
    <property type="nucleotide sequence ID" value="NZ_PQVH01000015.1"/>
</dbReference>
<sequence length="203" mass="22266">MHNPAITQVPIDNTLANRWSGRAYDAAKSVTQAQVIALLEAARWAPSCFGDQPWRFIVWDKNTDAASWQQAFDCLVPGNQAWVKDASVLLLICADTLFGHNQKANRWAQYDTGAAAENVCLQASTMGLMAHQMGGFDPDKARATFNIPEQYTLMAMMSVGYQADIATLEGDILARETAPRSRKPLSELFFGATWGKPVPGVSE</sequence>
<evidence type="ECO:0000313" key="4">
    <source>
        <dbReference type="EMBL" id="TFW69765.1"/>
    </source>
</evidence>